<evidence type="ECO:0000313" key="2">
    <source>
        <dbReference type="EMBL" id="CAG8506366.1"/>
    </source>
</evidence>
<organism evidence="2 3">
    <name type="scientific">Racocetra fulgida</name>
    <dbReference type="NCBI Taxonomy" id="60492"/>
    <lineage>
        <taxon>Eukaryota</taxon>
        <taxon>Fungi</taxon>
        <taxon>Fungi incertae sedis</taxon>
        <taxon>Mucoromycota</taxon>
        <taxon>Glomeromycotina</taxon>
        <taxon>Glomeromycetes</taxon>
        <taxon>Diversisporales</taxon>
        <taxon>Gigasporaceae</taxon>
        <taxon>Racocetra</taxon>
    </lineage>
</organism>
<sequence length="137" mass="15754">VDIVRSLIDIYKNEEYMPDGRSRLSNGITQALIKDDDVDPGSHGLYESRLFLSKYQQYVVKRLIKLSGGSKEFESHLDKTFADKSYQSGYYNIGNEPDFFHICLYHFIGKQYKSVKVIRDILKTKFGSGQDGIPDML</sequence>
<evidence type="ECO:0000259" key="1">
    <source>
        <dbReference type="Pfam" id="PF07971"/>
    </source>
</evidence>
<gene>
    <name evidence="2" type="ORF">RFULGI_LOCUS2682</name>
</gene>
<proteinExistence type="predicted"/>
<dbReference type="EMBL" id="CAJVPZ010002106">
    <property type="protein sequence ID" value="CAG8506366.1"/>
    <property type="molecule type" value="Genomic_DNA"/>
</dbReference>
<feature type="non-terminal residue" evidence="2">
    <location>
        <position position="1"/>
    </location>
</feature>
<protein>
    <submittedName>
        <fullName evidence="2">3388_t:CDS:1</fullName>
    </submittedName>
</protein>
<dbReference type="Gene3D" id="3.30.2080.10">
    <property type="entry name" value="GH92 mannosidase domain"/>
    <property type="match status" value="1"/>
</dbReference>
<dbReference type="Pfam" id="PF07971">
    <property type="entry name" value="Glyco_hydro_92"/>
    <property type="match status" value="1"/>
</dbReference>
<dbReference type="OrthoDB" id="2348006at2759"/>
<accession>A0A9N8ZSE8</accession>
<feature type="domain" description="Glycosyl hydrolase family 92" evidence="1">
    <location>
        <begin position="57"/>
        <end position="134"/>
    </location>
</feature>
<dbReference type="Proteomes" id="UP000789396">
    <property type="component" value="Unassembled WGS sequence"/>
</dbReference>
<dbReference type="Gene3D" id="1.20.1610.10">
    <property type="entry name" value="alpha-1,2-mannosidases domains"/>
    <property type="match status" value="1"/>
</dbReference>
<dbReference type="InterPro" id="IPR012939">
    <property type="entry name" value="Glyco_hydro_92"/>
</dbReference>
<dbReference type="AlphaFoldDB" id="A0A9N8ZSE8"/>
<reference evidence="2" key="1">
    <citation type="submission" date="2021-06" db="EMBL/GenBank/DDBJ databases">
        <authorList>
            <person name="Kallberg Y."/>
            <person name="Tangrot J."/>
            <person name="Rosling A."/>
        </authorList>
    </citation>
    <scope>NUCLEOTIDE SEQUENCE</scope>
    <source>
        <strain evidence="2">IN212</strain>
    </source>
</reference>
<evidence type="ECO:0000313" key="3">
    <source>
        <dbReference type="Proteomes" id="UP000789396"/>
    </source>
</evidence>
<name>A0A9N8ZSE8_9GLOM</name>
<keyword evidence="3" id="KW-1185">Reference proteome</keyword>
<comment type="caution">
    <text evidence="2">The sequence shown here is derived from an EMBL/GenBank/DDBJ whole genome shotgun (WGS) entry which is preliminary data.</text>
</comment>